<proteinExistence type="predicted"/>
<protein>
    <submittedName>
        <fullName evidence="1">PmoA family protein</fullName>
    </submittedName>
</protein>
<comment type="caution">
    <text evidence="1">The sequence shown here is derived from an EMBL/GenBank/DDBJ whole genome shotgun (WGS) entry which is preliminary data.</text>
</comment>
<organism evidence="1 2">
    <name type="scientific">Curtobacterium citreum</name>
    <dbReference type="NCBI Taxonomy" id="2036"/>
    <lineage>
        <taxon>Bacteria</taxon>
        <taxon>Bacillati</taxon>
        <taxon>Actinomycetota</taxon>
        <taxon>Actinomycetes</taxon>
        <taxon>Micrococcales</taxon>
        <taxon>Microbacteriaceae</taxon>
        <taxon>Curtobacterium</taxon>
    </lineage>
</organism>
<reference evidence="1 2" key="1">
    <citation type="submission" date="2020-05" db="EMBL/GenBank/DDBJ databases">
        <title>Genome Sequencing of Type Strains.</title>
        <authorList>
            <person name="Lemaire J.F."/>
            <person name="Inderbitzin P."/>
            <person name="Gregorio O.A."/>
            <person name="Collins S.B."/>
            <person name="Wespe N."/>
            <person name="Knight-Connoni V."/>
        </authorList>
    </citation>
    <scope>NUCLEOTIDE SEQUENCE [LARGE SCALE GENOMIC DNA]</scope>
    <source>
        <strain evidence="1 2">DSM 20512</strain>
    </source>
</reference>
<accession>A0A850DPR9</accession>
<dbReference type="Proteomes" id="UP000539146">
    <property type="component" value="Unassembled WGS sequence"/>
</dbReference>
<name>A0A850DPR9_9MICO</name>
<evidence type="ECO:0000313" key="2">
    <source>
        <dbReference type="Proteomes" id="UP000539146"/>
    </source>
</evidence>
<gene>
    <name evidence="1" type="ORF">HP467_00350</name>
</gene>
<dbReference type="EMBL" id="JABMCG010000037">
    <property type="protein sequence ID" value="NUU26569.1"/>
    <property type="molecule type" value="Genomic_DNA"/>
</dbReference>
<dbReference type="InterPro" id="IPR029475">
    <property type="entry name" value="DUF6807"/>
</dbReference>
<dbReference type="RefSeq" id="WP_175324828.1">
    <property type="nucleotide sequence ID" value="NZ_BAAAWP010000001.1"/>
</dbReference>
<evidence type="ECO:0000313" key="1">
    <source>
        <dbReference type="EMBL" id="NUU26569.1"/>
    </source>
</evidence>
<sequence>MEHTAVDRVLRTLEVGGTTVATLVDGGASPVAWSPRPFLHPVRTLAGTVLTNARPVDHPWHCGVGTAVPDVDGVNCWGGPTYVHPTGYEERDDHGRAVVTWTSVGDGTLTQGLRWTGSGGAVVLRETRTLTWDASGSGWVLGWTSAFRAPGSSPVRLGSPGSHGRAGAGYGGFTWRFAPCDDVAVRTPTAVGEDAVHGAVAPWVEWTGTFDGRHGSGARASVRFEALGHADPWFVRVAEYPAVGSALACDASVVVEPDAPLVRSFRVTVRDEA</sequence>
<dbReference type="AlphaFoldDB" id="A0A850DPR9"/>
<dbReference type="Pfam" id="PF14100">
    <property type="entry name" value="DUF6807"/>
    <property type="match status" value="1"/>
</dbReference>